<dbReference type="InterPro" id="IPR033452">
    <property type="entry name" value="GH30_C"/>
</dbReference>
<keyword evidence="2 5" id="KW-0732">Signal</keyword>
<dbReference type="PATRIC" id="fig|1341156.4.peg.3658"/>
<dbReference type="EMBL" id="JEOB01000004">
    <property type="protein sequence ID" value="EXM37522.1"/>
    <property type="molecule type" value="Genomic_DNA"/>
</dbReference>
<gene>
    <name evidence="8" type="ORF">RASY3_13185</name>
</gene>
<feature type="chain" id="PRO_5039252093" evidence="5">
    <location>
        <begin position="26"/>
        <end position="724"/>
    </location>
</feature>
<evidence type="ECO:0000259" key="6">
    <source>
        <dbReference type="Pfam" id="PF02018"/>
    </source>
</evidence>
<dbReference type="PANTHER" id="PTHR11069:SF38">
    <property type="entry name" value="GLUCURONOXYLANASE XYNC"/>
    <property type="match status" value="1"/>
</dbReference>
<reference evidence="8 9" key="1">
    <citation type="submission" date="2013-06" db="EMBL/GenBank/DDBJ databases">
        <title>Rumen cellulosomics: divergent fiber-degrading strategies revealed by comparative genome-wide analysis of six Ruminococcal strains.</title>
        <authorList>
            <person name="Dassa B."/>
            <person name="Borovok I."/>
            <person name="Lamed R."/>
            <person name="Flint H."/>
            <person name="Yeoman C.J."/>
            <person name="White B."/>
            <person name="Bayer E.A."/>
        </authorList>
    </citation>
    <scope>NUCLEOTIDE SEQUENCE [LARGE SCALE GENOMIC DNA]</scope>
    <source>
        <strain evidence="8 9">SY3</strain>
    </source>
</reference>
<feature type="compositionally biased region" description="Low complexity" evidence="4">
    <location>
        <begin position="613"/>
        <end position="630"/>
    </location>
</feature>
<dbReference type="SUPFAM" id="SSF49265">
    <property type="entry name" value="Fibronectin type III"/>
    <property type="match status" value="1"/>
</dbReference>
<dbReference type="Pfam" id="PF17189">
    <property type="entry name" value="Glyco_hydro_30C"/>
    <property type="match status" value="1"/>
</dbReference>
<dbReference type="InterPro" id="IPR013780">
    <property type="entry name" value="Glyco_hydro_b"/>
</dbReference>
<evidence type="ECO:0000256" key="1">
    <source>
        <dbReference type="ARBA" id="ARBA00005382"/>
    </source>
</evidence>
<dbReference type="Gene3D" id="2.60.120.260">
    <property type="entry name" value="Galactose-binding domain-like"/>
    <property type="match status" value="1"/>
</dbReference>
<dbReference type="GO" id="GO:0006665">
    <property type="term" value="P:sphingolipid metabolic process"/>
    <property type="evidence" value="ECO:0007669"/>
    <property type="project" value="InterPro"/>
</dbReference>
<dbReference type="GO" id="GO:0045493">
    <property type="term" value="P:xylan catabolic process"/>
    <property type="evidence" value="ECO:0007669"/>
    <property type="project" value="UniProtKB-KW"/>
</dbReference>
<sequence length="724" mass="79394">MNTSVKKLTSAFAAGALLFSQSAFLSNVTIEANAASLCTANVNKTYQKIDGFGGINHVEWYGDLTDSDRAIAFGNGNDQLGCTILRVYVNPDKNQWYKVLPTAQYAAKRGITIFASPWEPPASLAENGSAYGGKLHLPKRNYGAYAQHLNDFGKYMKQNGVDLYAVSVQNEPDYAKEWTAWTPDETTDFIANYGNQITSTKLMSPESFQYGAYNNGKDYYSKILNNSKAYANCDIFGTHFYGTPRSKMDFPALENCGKQLWMTEVYVPDSNVDSNKWPDNLKQAVSIHDSMVVGGMQAYVVWPLRRNYSILREDTHKMSKRGYAFAQYSKFVRPGDVRIDITEQPASNVFVSAYKNNKNQVTIVAINNSNSGYSQQFSLNGKTIIDVDRWRTSSSESLAKTDNLTIENGTTFWAQLPAQSVSTFVCTLSGGSTGGNGGTGSSGSSGSSELDSDGYYFHDTFEDEITWQAHGSTELQKSGRTPYKGSEAVVVTNRTSAWMGAERTLPSGVQNGKAYSFSVNVTELDGDDTETFYLKLNYTDSSGTAHYSTIAEGVCPKGKYLQLSNTNYTIPSDAVNPVIYVETKDTTSNFYIDEAICAPAGKSLPGAGIPEIPQTNTNTNTNTNTQTPTNDTYPKSIQVNYSTQYHQIQFTWSAVQNAQNYGIAVYLAGKWRIQTQTISGSTTTYVTPKNLTPGMSYKVAIAAKVNGSWDVANAIKNAVIVTVV</sequence>
<keyword evidence="3 8" id="KW-0378">Hydrolase</keyword>
<evidence type="ECO:0000256" key="3">
    <source>
        <dbReference type="ARBA" id="ARBA00022801"/>
    </source>
</evidence>
<dbReference type="GO" id="GO:0016020">
    <property type="term" value="C:membrane"/>
    <property type="evidence" value="ECO:0007669"/>
    <property type="project" value="GOC"/>
</dbReference>
<evidence type="ECO:0000256" key="2">
    <source>
        <dbReference type="ARBA" id="ARBA00022729"/>
    </source>
</evidence>
<keyword evidence="8" id="KW-0858">Xylan degradation</keyword>
<dbReference type="InterPro" id="IPR013783">
    <property type="entry name" value="Ig-like_fold"/>
</dbReference>
<feature type="domain" description="CBM-cenC" evidence="6">
    <location>
        <begin position="455"/>
        <end position="585"/>
    </location>
</feature>
<dbReference type="InterPro" id="IPR036116">
    <property type="entry name" value="FN3_sf"/>
</dbReference>
<dbReference type="InterPro" id="IPR001139">
    <property type="entry name" value="Glyco_hydro_30"/>
</dbReference>
<evidence type="ECO:0000256" key="4">
    <source>
        <dbReference type="SAM" id="MobiDB-lite"/>
    </source>
</evidence>
<dbReference type="GO" id="GO:0004348">
    <property type="term" value="F:glucosylceramidase activity"/>
    <property type="evidence" value="ECO:0007669"/>
    <property type="project" value="InterPro"/>
</dbReference>
<dbReference type="SUPFAM" id="SSF51445">
    <property type="entry name" value="(Trans)glycosidases"/>
    <property type="match status" value="1"/>
</dbReference>
<keyword evidence="9" id="KW-1185">Reference proteome</keyword>
<dbReference type="AlphaFoldDB" id="A0A011UWH9"/>
<protein>
    <submittedName>
        <fullName evidence="8">Glucuronoxylanase</fullName>
    </submittedName>
</protein>
<dbReference type="Pfam" id="PF02018">
    <property type="entry name" value="CBM_4_9"/>
    <property type="match status" value="1"/>
</dbReference>
<dbReference type="SUPFAM" id="SSF49785">
    <property type="entry name" value="Galactose-binding domain-like"/>
    <property type="match status" value="1"/>
</dbReference>
<evidence type="ECO:0000313" key="8">
    <source>
        <dbReference type="EMBL" id="EXM37522.1"/>
    </source>
</evidence>
<keyword evidence="8" id="KW-0326">Glycosidase</keyword>
<comment type="similarity">
    <text evidence="1">Belongs to the glycosyl hydrolase 30 family.</text>
</comment>
<dbReference type="InterPro" id="IPR003305">
    <property type="entry name" value="CenC_carb-bd"/>
</dbReference>
<organism evidence="8 9">
    <name type="scientific">Ruminococcus albus SY3</name>
    <dbReference type="NCBI Taxonomy" id="1341156"/>
    <lineage>
        <taxon>Bacteria</taxon>
        <taxon>Bacillati</taxon>
        <taxon>Bacillota</taxon>
        <taxon>Clostridia</taxon>
        <taxon>Eubacteriales</taxon>
        <taxon>Oscillospiraceae</taxon>
        <taxon>Ruminococcus</taxon>
    </lineage>
</organism>
<dbReference type="PANTHER" id="PTHR11069">
    <property type="entry name" value="GLUCOSYLCERAMIDASE"/>
    <property type="match status" value="1"/>
</dbReference>
<name>A0A011UWH9_RUMAL</name>
<dbReference type="Proteomes" id="UP000021369">
    <property type="component" value="Unassembled WGS sequence"/>
</dbReference>
<evidence type="ECO:0000256" key="5">
    <source>
        <dbReference type="SAM" id="SignalP"/>
    </source>
</evidence>
<evidence type="ECO:0000313" key="9">
    <source>
        <dbReference type="Proteomes" id="UP000021369"/>
    </source>
</evidence>
<dbReference type="Gene3D" id="3.20.20.80">
    <property type="entry name" value="Glycosidases"/>
    <property type="match status" value="1"/>
</dbReference>
<keyword evidence="8" id="KW-0624">Polysaccharide degradation</keyword>
<keyword evidence="8" id="KW-0119">Carbohydrate metabolism</keyword>
<dbReference type="Gene3D" id="2.60.40.10">
    <property type="entry name" value="Immunoglobulins"/>
    <property type="match status" value="1"/>
</dbReference>
<accession>A0A011UWH9</accession>
<feature type="signal peptide" evidence="5">
    <location>
        <begin position="1"/>
        <end position="25"/>
    </location>
</feature>
<dbReference type="Gene3D" id="2.60.40.1180">
    <property type="entry name" value="Golgi alpha-mannosidase II"/>
    <property type="match status" value="1"/>
</dbReference>
<feature type="region of interest" description="Disordered" evidence="4">
    <location>
        <begin position="613"/>
        <end position="632"/>
    </location>
</feature>
<feature type="domain" description="Glycosyl hydrolase family 30 beta sandwich" evidence="7">
    <location>
        <begin position="337"/>
        <end position="424"/>
    </location>
</feature>
<evidence type="ECO:0000259" key="7">
    <source>
        <dbReference type="Pfam" id="PF17189"/>
    </source>
</evidence>
<dbReference type="SUPFAM" id="SSF51011">
    <property type="entry name" value="Glycosyl hydrolase domain"/>
    <property type="match status" value="1"/>
</dbReference>
<dbReference type="InterPro" id="IPR008979">
    <property type="entry name" value="Galactose-bd-like_sf"/>
</dbReference>
<dbReference type="InterPro" id="IPR017853">
    <property type="entry name" value="GH"/>
</dbReference>
<proteinExistence type="inferred from homology"/>
<comment type="caution">
    <text evidence="8">The sequence shown here is derived from an EMBL/GenBank/DDBJ whole genome shotgun (WGS) entry which is preliminary data.</text>
</comment>